<dbReference type="Gene3D" id="3.90.1720.10">
    <property type="entry name" value="endopeptidase domain like (from Nostoc punctiforme)"/>
    <property type="match status" value="1"/>
</dbReference>
<keyword evidence="5" id="KW-0378">Hydrolase</keyword>
<dbReference type="GO" id="GO:0008234">
    <property type="term" value="F:cysteine-type peptidase activity"/>
    <property type="evidence" value="ECO:0007669"/>
    <property type="project" value="UniProtKB-KW"/>
</dbReference>
<evidence type="ECO:0000256" key="2">
    <source>
        <dbReference type="ARBA" id="ARBA00022670"/>
    </source>
</evidence>
<dbReference type="SUPFAM" id="SSF54106">
    <property type="entry name" value="LysM domain"/>
    <property type="match status" value="2"/>
</dbReference>
<name>A0AAW8WVI2_9LACO</name>
<dbReference type="InterPro" id="IPR018392">
    <property type="entry name" value="LysM"/>
</dbReference>
<dbReference type="AlphaFoldDB" id="A0AAW8WVI2"/>
<dbReference type="PROSITE" id="PS51935">
    <property type="entry name" value="NLPC_P60"/>
    <property type="match status" value="1"/>
</dbReference>
<feature type="domain" description="NlpC/P60" evidence="8">
    <location>
        <begin position="126"/>
        <end position="245"/>
    </location>
</feature>
<evidence type="ECO:0000256" key="6">
    <source>
        <dbReference type="ARBA" id="ARBA00022807"/>
    </source>
</evidence>
<evidence type="ECO:0000313" key="9">
    <source>
        <dbReference type="EMBL" id="MDT9610459.1"/>
    </source>
</evidence>
<accession>A0AAW8WVI2</accession>
<evidence type="ECO:0000259" key="8">
    <source>
        <dbReference type="PROSITE" id="PS51935"/>
    </source>
</evidence>
<dbReference type="CDD" id="cd00118">
    <property type="entry name" value="LysM"/>
    <property type="match status" value="2"/>
</dbReference>
<dbReference type="Pfam" id="PF00877">
    <property type="entry name" value="NLPC_P60"/>
    <property type="match status" value="1"/>
</dbReference>
<dbReference type="InterPro" id="IPR036779">
    <property type="entry name" value="LysM_dom_sf"/>
</dbReference>
<dbReference type="GO" id="GO:0006508">
    <property type="term" value="P:proteolysis"/>
    <property type="evidence" value="ECO:0007669"/>
    <property type="project" value="UniProtKB-KW"/>
</dbReference>
<dbReference type="InterPro" id="IPR038765">
    <property type="entry name" value="Papain-like_cys_pep_sf"/>
</dbReference>
<evidence type="ECO:0000256" key="5">
    <source>
        <dbReference type="ARBA" id="ARBA00022801"/>
    </source>
</evidence>
<dbReference type="SMART" id="SM00257">
    <property type="entry name" value="LysM"/>
    <property type="match status" value="2"/>
</dbReference>
<evidence type="ECO:0000256" key="3">
    <source>
        <dbReference type="ARBA" id="ARBA00022729"/>
    </source>
</evidence>
<dbReference type="PROSITE" id="PS51782">
    <property type="entry name" value="LYSM"/>
    <property type="match status" value="2"/>
</dbReference>
<feature type="domain" description="LysM" evidence="7">
    <location>
        <begin position="58"/>
        <end position="102"/>
    </location>
</feature>
<evidence type="ECO:0000256" key="4">
    <source>
        <dbReference type="ARBA" id="ARBA00022737"/>
    </source>
</evidence>
<comment type="caution">
    <text evidence="9">The sequence shown here is derived from an EMBL/GenBank/DDBJ whole genome shotgun (WGS) entry which is preliminary data.</text>
</comment>
<dbReference type="SUPFAM" id="SSF54001">
    <property type="entry name" value="Cysteine proteinases"/>
    <property type="match status" value="1"/>
</dbReference>
<dbReference type="RefSeq" id="WP_224061634.1">
    <property type="nucleotide sequence ID" value="NZ_CP083391.1"/>
</dbReference>
<protein>
    <submittedName>
        <fullName evidence="9">NlpC/P60 family protein</fullName>
    </submittedName>
</protein>
<evidence type="ECO:0000259" key="7">
    <source>
        <dbReference type="PROSITE" id="PS51782"/>
    </source>
</evidence>
<keyword evidence="6" id="KW-0788">Thiol protease</keyword>
<keyword evidence="2" id="KW-0645">Protease</keyword>
<dbReference type="EMBL" id="JAVTXN010000074">
    <property type="protein sequence ID" value="MDT9610459.1"/>
    <property type="molecule type" value="Genomic_DNA"/>
</dbReference>
<proteinExistence type="inferred from homology"/>
<keyword evidence="3" id="KW-0732">Signal</keyword>
<sequence>MAPVVAHADTVQVKSGDTLQSIAQEHHMTTEELAKANNLNVNSALTPNQNINVPNIPKTYIVKEGDTVSEIAKKYGLKTKDVLNLNHLNWQSTILIGQKLKLTDNKTASTVSKSAVAPNNNSVSGNSVAARAVNLALQLTQQNIPYVWGGNSTGGMDCSGMVQYVYAQLGISLPHNTVQQEAYVNEKPVSQAQPGDLLFWGQPGASYHVAIYIGGDKFVAAPAPGQNVSVGSISAFPPSFSGSLK</sequence>
<dbReference type="PANTHER" id="PTHR47053:SF1">
    <property type="entry name" value="MUREIN DD-ENDOPEPTIDASE MEPH-RELATED"/>
    <property type="match status" value="1"/>
</dbReference>
<organism evidence="9 10">
    <name type="scientific">Lactobacillus crispatus</name>
    <dbReference type="NCBI Taxonomy" id="47770"/>
    <lineage>
        <taxon>Bacteria</taxon>
        <taxon>Bacillati</taxon>
        <taxon>Bacillota</taxon>
        <taxon>Bacilli</taxon>
        <taxon>Lactobacillales</taxon>
        <taxon>Lactobacillaceae</taxon>
        <taxon>Lactobacillus</taxon>
    </lineage>
</organism>
<dbReference type="Gene3D" id="3.10.350.10">
    <property type="entry name" value="LysM domain"/>
    <property type="match status" value="2"/>
</dbReference>
<dbReference type="PANTHER" id="PTHR47053">
    <property type="entry name" value="MUREIN DD-ENDOPEPTIDASE MEPH-RELATED"/>
    <property type="match status" value="1"/>
</dbReference>
<feature type="domain" description="LysM" evidence="7">
    <location>
        <begin position="9"/>
        <end position="53"/>
    </location>
</feature>
<keyword evidence="4" id="KW-0677">Repeat</keyword>
<comment type="similarity">
    <text evidence="1">Belongs to the peptidase C40 family.</text>
</comment>
<dbReference type="Pfam" id="PF01476">
    <property type="entry name" value="LysM"/>
    <property type="match status" value="2"/>
</dbReference>
<gene>
    <name evidence="9" type="ORF">RON39_10130</name>
</gene>
<reference evidence="9" key="1">
    <citation type="submission" date="2023-08" db="EMBL/GenBank/DDBJ databases">
        <title>Lactobacillus from the Female Urinary Tract.</title>
        <authorList>
            <person name="Stegman N."/>
            <person name="Jackson B."/>
            <person name="Steiling M."/>
            <person name="Sedano C."/>
            <person name="Wolfe A."/>
            <person name="Putonti C."/>
        </authorList>
    </citation>
    <scope>NUCLEOTIDE SEQUENCE</scope>
    <source>
        <strain evidence="9">UMB5661</strain>
    </source>
</reference>
<dbReference type="InterPro" id="IPR051202">
    <property type="entry name" value="Peptidase_C40"/>
</dbReference>
<evidence type="ECO:0000313" key="10">
    <source>
        <dbReference type="Proteomes" id="UP001253287"/>
    </source>
</evidence>
<evidence type="ECO:0000256" key="1">
    <source>
        <dbReference type="ARBA" id="ARBA00007074"/>
    </source>
</evidence>
<dbReference type="Proteomes" id="UP001253287">
    <property type="component" value="Unassembled WGS sequence"/>
</dbReference>
<dbReference type="InterPro" id="IPR000064">
    <property type="entry name" value="NLP_P60_dom"/>
</dbReference>